<dbReference type="PATRIC" id="fig|1423758.3.peg.98"/>
<evidence type="ECO:0000313" key="2">
    <source>
        <dbReference type="Proteomes" id="UP000009320"/>
    </source>
</evidence>
<gene>
    <name evidence="1" type="ORF">BN55_09030</name>
</gene>
<sequence length="122" mass="14483">MLSKFKKNYEKQVMGFLSYIPEFKNLENLQEEMKLYKEENQYQVLIFKGSDEDCRGIIAVQESDDFVVIRYLSLDPSFRTADVEKEVITELQHAYPDKMISAMPDYTYLLKYVERDDKNAAR</sequence>
<protein>
    <recommendedName>
        <fullName evidence="3">Reductase</fullName>
    </recommendedName>
</protein>
<accession>I7IVJ3</accession>
<proteinExistence type="predicted"/>
<dbReference type="EMBL" id="CAKE01000004">
    <property type="protein sequence ID" value="CCI81543.1"/>
    <property type="molecule type" value="Genomic_DNA"/>
</dbReference>
<dbReference type="eggNOG" id="COG0456">
    <property type="taxonomic scope" value="Bacteria"/>
</dbReference>
<evidence type="ECO:0000313" key="1">
    <source>
        <dbReference type="EMBL" id="CCI81543.1"/>
    </source>
</evidence>
<comment type="caution">
    <text evidence="1">The sequence shown here is derived from an EMBL/GenBank/DDBJ whole genome shotgun (WGS) entry which is preliminary data.</text>
</comment>
<dbReference type="AlphaFoldDB" id="I7IVJ3"/>
<evidence type="ECO:0008006" key="3">
    <source>
        <dbReference type="Google" id="ProtNLM"/>
    </source>
</evidence>
<reference evidence="1 2" key="1">
    <citation type="submission" date="2012-06" db="EMBL/GenBank/DDBJ databases">
        <title>Draft Genome Sequence of Lactobacillus hominis Strain CRBIP 24.179T, isolated from human intestine.</title>
        <authorList>
            <person name="Cousin S."/>
            <person name="Ma L."/>
            <person name="Bizet C."/>
            <person name="Loux V."/>
            <person name="Bouchier C."/>
            <person name="Clermont D."/>
            <person name="Creno S."/>
        </authorList>
    </citation>
    <scope>NUCLEOTIDE SEQUENCE [LARGE SCALE GENOMIC DNA]</scope>
    <source>
        <strain evidence="2">CRBIP 24.179T</strain>
    </source>
</reference>
<organism evidence="1 2">
    <name type="scientific">Lactobacillus hominis DSM 23910 = CRBIP 24.179</name>
    <dbReference type="NCBI Taxonomy" id="1423758"/>
    <lineage>
        <taxon>Bacteria</taxon>
        <taxon>Bacillati</taxon>
        <taxon>Bacillota</taxon>
        <taxon>Bacilli</taxon>
        <taxon>Lactobacillales</taxon>
        <taxon>Lactobacillaceae</taxon>
        <taxon>Lactobacillus</taxon>
    </lineage>
</organism>
<name>I7IVJ3_9LACO</name>
<dbReference type="GeneID" id="82846802"/>
<dbReference type="STRING" id="1423758.FC41_GL000095"/>
<dbReference type="OrthoDB" id="2189687at2"/>
<keyword evidence="2" id="KW-1185">Reference proteome</keyword>
<dbReference type="Proteomes" id="UP000009320">
    <property type="component" value="Unassembled WGS sequence"/>
</dbReference>
<dbReference type="RefSeq" id="WP_008470342.1">
    <property type="nucleotide sequence ID" value="NZ_AYZP01000001.1"/>
</dbReference>